<keyword evidence="3" id="KW-0479">Metal-binding</keyword>
<comment type="similarity">
    <text evidence="1">Belongs to the multicopper oxidase family.</text>
</comment>
<feature type="domain" description="Plastocyanin-like" evidence="11">
    <location>
        <begin position="220"/>
        <end position="294"/>
    </location>
</feature>
<evidence type="ECO:0000256" key="5">
    <source>
        <dbReference type="ARBA" id="ARBA00038978"/>
    </source>
</evidence>
<evidence type="ECO:0000256" key="6">
    <source>
        <dbReference type="ARBA" id="ARBA00041027"/>
    </source>
</evidence>
<evidence type="ECO:0000256" key="8">
    <source>
        <dbReference type="ARBA" id="ARBA00043090"/>
    </source>
</evidence>
<accession>A0ABT1JAB3</accession>
<evidence type="ECO:0000256" key="7">
    <source>
        <dbReference type="ARBA" id="ARBA00042896"/>
    </source>
</evidence>
<keyword evidence="15" id="KW-1185">Reference proteome</keyword>
<dbReference type="EC" id="1.16.3.4" evidence="5"/>
<dbReference type="InterPro" id="IPR045087">
    <property type="entry name" value="Cu-oxidase_fam"/>
</dbReference>
<dbReference type="Pfam" id="PF07732">
    <property type="entry name" value="Cu-oxidase_3"/>
    <property type="match status" value="1"/>
</dbReference>
<evidence type="ECO:0000313" key="15">
    <source>
        <dbReference type="Proteomes" id="UP001206483"/>
    </source>
</evidence>
<sequence>MVNRRNFLSLAALSGVAAACGSRSGERLEPPPGAVMATPLFVPPLLAPPLDGDGARHFELAMQTGRTMILPGQQTPTWGFNGAFLGPTLRAGRGDVIRMTVRNGLPEASTVHWHGIRVPAAMDGGPHQLIQPGAVWNPAWTLDQPATTAWYHPHPHGTTAQHVYRGLAGLFIVDDAEDHGLPAAYGVDDVPLVLQDKEFAADGSFSGDPLRGIYGILGDHMLVNGVWNPRFDVTTQRVRLRILNGAQARMFNLTFADRRRFHVVGNDGGLLGAPVEVDQLVLTPGERAEVVVGFAPGDDVVLRTLDNGVDLAKGDFDLVRFVAATGLKPSPALPAHPATLPAIVPPAGARLRTFALGGRDSINGRPMDMDRIDEVVPAGAVEIWEVDGSGFAHNFHIHEVAFQVLDVNGAAPPAHASGHKDTVYVPVRSKVRLAVQFGRDTDPSSPYMYHCHILRHEDAGMMGQFVIVEPGTESQVPHTLSARPGQQPTPPHH</sequence>
<proteinExistence type="inferred from homology"/>
<protein>
    <recommendedName>
        <fullName evidence="6">Multicopper oxidase CueO</fullName>
        <ecNumber evidence="5">1.16.3.4</ecNumber>
    </recommendedName>
    <alternativeName>
        <fullName evidence="7">Copper efflux oxidase</fullName>
    </alternativeName>
    <alternativeName>
        <fullName evidence="8">Cuprous oxidase</fullName>
    </alternativeName>
</protein>
<dbReference type="SUPFAM" id="SSF49503">
    <property type="entry name" value="Cupredoxins"/>
    <property type="match status" value="3"/>
</dbReference>
<organism evidence="14 15">
    <name type="scientific">Kitasatospora paracochleata</name>
    <dbReference type="NCBI Taxonomy" id="58354"/>
    <lineage>
        <taxon>Bacteria</taxon>
        <taxon>Bacillati</taxon>
        <taxon>Actinomycetota</taxon>
        <taxon>Actinomycetes</taxon>
        <taxon>Kitasatosporales</taxon>
        <taxon>Streptomycetaceae</taxon>
        <taxon>Kitasatospora</taxon>
    </lineage>
</organism>
<dbReference type="InterPro" id="IPR002355">
    <property type="entry name" value="Cu_oxidase_Cu_BS"/>
</dbReference>
<comment type="caution">
    <text evidence="14">The sequence shown here is derived from an EMBL/GenBank/DDBJ whole genome shotgun (WGS) entry which is preliminary data.</text>
</comment>
<dbReference type="PROSITE" id="PS00080">
    <property type="entry name" value="MULTICOPPER_OXIDASE2"/>
    <property type="match status" value="1"/>
</dbReference>
<dbReference type="Pfam" id="PF07731">
    <property type="entry name" value="Cu-oxidase_2"/>
    <property type="match status" value="1"/>
</dbReference>
<dbReference type="PANTHER" id="PTHR48267">
    <property type="entry name" value="CUPREDOXIN SUPERFAMILY PROTEIN"/>
    <property type="match status" value="1"/>
</dbReference>
<dbReference type="EMBL" id="JAMZDX010000009">
    <property type="protein sequence ID" value="MCP2314392.1"/>
    <property type="molecule type" value="Genomic_DNA"/>
</dbReference>
<comment type="subunit">
    <text evidence="2">Monomer.</text>
</comment>
<evidence type="ECO:0000256" key="1">
    <source>
        <dbReference type="ARBA" id="ARBA00010609"/>
    </source>
</evidence>
<evidence type="ECO:0000256" key="10">
    <source>
        <dbReference type="SAM" id="MobiDB-lite"/>
    </source>
</evidence>
<evidence type="ECO:0000256" key="2">
    <source>
        <dbReference type="ARBA" id="ARBA00011245"/>
    </source>
</evidence>
<evidence type="ECO:0000256" key="3">
    <source>
        <dbReference type="ARBA" id="ARBA00022723"/>
    </source>
</evidence>
<dbReference type="CDD" id="cd13867">
    <property type="entry name" value="CuRO_2_CueO_FtsP"/>
    <property type="match status" value="1"/>
</dbReference>
<dbReference type="PROSITE" id="PS51318">
    <property type="entry name" value="TAT"/>
    <property type="match status" value="1"/>
</dbReference>
<dbReference type="PROSITE" id="PS51257">
    <property type="entry name" value="PROKAR_LIPOPROTEIN"/>
    <property type="match status" value="1"/>
</dbReference>
<dbReference type="InterPro" id="IPR019546">
    <property type="entry name" value="TAT_signal_bac_arc"/>
</dbReference>
<name>A0ABT1JAB3_9ACTN</name>
<dbReference type="InterPro" id="IPR011706">
    <property type="entry name" value="Cu-oxidase_C"/>
</dbReference>
<dbReference type="CDD" id="cd13890">
    <property type="entry name" value="CuRO_3_CueO_FtsP"/>
    <property type="match status" value="1"/>
</dbReference>
<evidence type="ECO:0000256" key="9">
    <source>
        <dbReference type="ARBA" id="ARBA00048092"/>
    </source>
</evidence>
<evidence type="ECO:0000259" key="11">
    <source>
        <dbReference type="Pfam" id="PF00394"/>
    </source>
</evidence>
<evidence type="ECO:0000259" key="12">
    <source>
        <dbReference type="Pfam" id="PF07731"/>
    </source>
</evidence>
<dbReference type="InterPro" id="IPR001117">
    <property type="entry name" value="Cu-oxidase_2nd"/>
</dbReference>
<dbReference type="Pfam" id="PF00394">
    <property type="entry name" value="Cu-oxidase"/>
    <property type="match status" value="1"/>
</dbReference>
<feature type="region of interest" description="Disordered" evidence="10">
    <location>
        <begin position="472"/>
        <end position="493"/>
    </location>
</feature>
<dbReference type="NCBIfam" id="TIGR01409">
    <property type="entry name" value="TAT_signal_seq"/>
    <property type="match status" value="1"/>
</dbReference>
<feature type="domain" description="Plastocyanin-like" evidence="13">
    <location>
        <begin position="64"/>
        <end position="177"/>
    </location>
</feature>
<dbReference type="Gene3D" id="2.60.40.420">
    <property type="entry name" value="Cupredoxins - blue copper proteins"/>
    <property type="match status" value="3"/>
</dbReference>
<dbReference type="InterPro" id="IPR008972">
    <property type="entry name" value="Cupredoxin"/>
</dbReference>
<keyword evidence="4" id="KW-0560">Oxidoreductase</keyword>
<feature type="domain" description="Plastocyanin-like" evidence="12">
    <location>
        <begin position="348"/>
        <end position="468"/>
    </location>
</feature>
<dbReference type="RefSeq" id="WP_253804708.1">
    <property type="nucleotide sequence ID" value="NZ_BAAAUB010000092.1"/>
</dbReference>
<evidence type="ECO:0000313" key="14">
    <source>
        <dbReference type="EMBL" id="MCP2314392.1"/>
    </source>
</evidence>
<dbReference type="InterPro" id="IPR011707">
    <property type="entry name" value="Cu-oxidase-like_N"/>
</dbReference>
<evidence type="ECO:0000256" key="4">
    <source>
        <dbReference type="ARBA" id="ARBA00023002"/>
    </source>
</evidence>
<gene>
    <name evidence="14" type="ORF">FHR36_007593</name>
</gene>
<reference evidence="14 15" key="1">
    <citation type="submission" date="2022-06" db="EMBL/GenBank/DDBJ databases">
        <title>Sequencing the genomes of 1000 actinobacteria strains.</title>
        <authorList>
            <person name="Klenk H.-P."/>
        </authorList>
    </citation>
    <scope>NUCLEOTIDE SEQUENCE [LARGE SCALE GENOMIC DNA]</scope>
    <source>
        <strain evidence="14 15">DSM 41656</strain>
    </source>
</reference>
<dbReference type="PANTHER" id="PTHR48267:SF1">
    <property type="entry name" value="BILIRUBIN OXIDASE"/>
    <property type="match status" value="1"/>
</dbReference>
<dbReference type="CDD" id="cd04232">
    <property type="entry name" value="CuRO_1_CueO_FtsP"/>
    <property type="match status" value="1"/>
</dbReference>
<dbReference type="Proteomes" id="UP001206483">
    <property type="component" value="Unassembled WGS sequence"/>
</dbReference>
<evidence type="ECO:0000259" key="13">
    <source>
        <dbReference type="Pfam" id="PF07732"/>
    </source>
</evidence>
<comment type="catalytic activity">
    <reaction evidence="9">
        <text>4 Cu(+) + O2 + 4 H(+) = 4 Cu(2+) + 2 H2O</text>
        <dbReference type="Rhea" id="RHEA:30083"/>
        <dbReference type="ChEBI" id="CHEBI:15377"/>
        <dbReference type="ChEBI" id="CHEBI:15378"/>
        <dbReference type="ChEBI" id="CHEBI:15379"/>
        <dbReference type="ChEBI" id="CHEBI:29036"/>
        <dbReference type="ChEBI" id="CHEBI:49552"/>
        <dbReference type="EC" id="1.16.3.4"/>
    </reaction>
    <physiologicalReaction direction="left-to-right" evidence="9">
        <dbReference type="Rhea" id="RHEA:30084"/>
    </physiologicalReaction>
</comment>
<dbReference type="InterPro" id="IPR006311">
    <property type="entry name" value="TAT_signal"/>
</dbReference>